<keyword evidence="9" id="KW-1185">Reference proteome</keyword>
<accession>A0ABW8H5R7</accession>
<dbReference type="InterPro" id="IPR001278">
    <property type="entry name" value="Arg-tRNA-ligase"/>
</dbReference>
<dbReference type="PANTHER" id="PTHR11956">
    <property type="entry name" value="ARGINYL-TRNA SYNTHETASE"/>
    <property type="match status" value="1"/>
</dbReference>
<protein>
    <recommendedName>
        <fullName evidence="1">arginine--tRNA ligase</fullName>
        <ecNumber evidence="1">6.1.1.19</ecNumber>
    </recommendedName>
</protein>
<dbReference type="InterPro" id="IPR005148">
    <property type="entry name" value="Arg-tRNA-synth_N"/>
</dbReference>
<dbReference type="SUPFAM" id="SSF47323">
    <property type="entry name" value="Anticodon-binding domain of a subclass of class I aminoacyl-tRNA synthetases"/>
    <property type="match status" value="1"/>
</dbReference>
<keyword evidence="3" id="KW-0547">Nucleotide-binding</keyword>
<evidence type="ECO:0000313" key="8">
    <source>
        <dbReference type="EMBL" id="MFJ6035942.1"/>
    </source>
</evidence>
<dbReference type="Proteomes" id="UP001617907">
    <property type="component" value="Unassembled WGS sequence"/>
</dbReference>
<dbReference type="SUPFAM" id="SSF55190">
    <property type="entry name" value="Arginyl-tRNA synthetase (ArgRS), N-terminal 'additional' domain"/>
    <property type="match status" value="1"/>
</dbReference>
<organism evidence="8 9">
    <name type="scientific">Streptomyces ardesiacus</name>
    <dbReference type="NCBI Taxonomy" id="285564"/>
    <lineage>
        <taxon>Bacteria</taxon>
        <taxon>Bacillati</taxon>
        <taxon>Actinomycetota</taxon>
        <taxon>Actinomycetes</taxon>
        <taxon>Kitasatosporales</taxon>
        <taxon>Streptomycetaceae</taxon>
        <taxon>Streptomyces</taxon>
    </lineage>
</organism>
<dbReference type="EMBL" id="JBIVPC010000003">
    <property type="protein sequence ID" value="MFJ6035942.1"/>
    <property type="molecule type" value="Genomic_DNA"/>
</dbReference>
<comment type="caution">
    <text evidence="8">The sequence shown here is derived from an EMBL/GenBank/DDBJ whole genome shotgun (WGS) entry which is preliminary data.</text>
</comment>
<dbReference type="Gene3D" id="1.10.730.10">
    <property type="entry name" value="Isoleucyl-tRNA Synthetase, Domain 1"/>
    <property type="match status" value="1"/>
</dbReference>
<feature type="domain" description="Arginyl tRNA synthetase N-terminal" evidence="7">
    <location>
        <begin position="4"/>
        <end position="92"/>
    </location>
</feature>
<evidence type="ECO:0000256" key="3">
    <source>
        <dbReference type="ARBA" id="ARBA00022741"/>
    </source>
</evidence>
<dbReference type="EC" id="6.1.1.19" evidence="1"/>
<evidence type="ECO:0000259" key="6">
    <source>
        <dbReference type="SMART" id="SM00836"/>
    </source>
</evidence>
<comment type="catalytic activity">
    <reaction evidence="5">
        <text>tRNA(Arg) + L-arginine + ATP = L-arginyl-tRNA(Arg) + AMP + diphosphate</text>
        <dbReference type="Rhea" id="RHEA:20301"/>
        <dbReference type="Rhea" id="RHEA-COMP:9658"/>
        <dbReference type="Rhea" id="RHEA-COMP:9673"/>
        <dbReference type="ChEBI" id="CHEBI:30616"/>
        <dbReference type="ChEBI" id="CHEBI:32682"/>
        <dbReference type="ChEBI" id="CHEBI:33019"/>
        <dbReference type="ChEBI" id="CHEBI:78442"/>
        <dbReference type="ChEBI" id="CHEBI:78513"/>
        <dbReference type="ChEBI" id="CHEBI:456215"/>
        <dbReference type="EC" id="6.1.1.19"/>
    </reaction>
</comment>
<evidence type="ECO:0000256" key="4">
    <source>
        <dbReference type="ARBA" id="ARBA00022840"/>
    </source>
</evidence>
<sequence>MTPVELSRTVLHAVRRAVDAGELSVAVPTRAVVAPPGPGGCGDYATSIALQLARPAGQPPFRVAEVLRSHLAEADGITDVVLTGPGFLNISLDRAATDVSLVREILRRGPRYGYVDAAEGAEGRVVQLRCPRDPRAVVVADASARILRSQGTRVRVSAEGIEPAWTSVLGVTVDAVGPVAAELPVEVRPAPVDAVGPVPAELPVDVRPVPAVASAELLSLGRDAGRWALLHPAAHDRPRTGVEHLVQRESNPLFRVRYAHARARAAARNAADLGFTAAPGPLTDVEPGLLAALADHPRVLAAAADHRAPDRLARHLVTVADAALPFLLTVLPRGGEKPSAAHRARLALAEAVGAVLAGGLALLGIDAPDHL</sequence>
<dbReference type="PANTHER" id="PTHR11956:SF5">
    <property type="entry name" value="ARGININE--TRNA LIGASE, CYTOPLASMIC"/>
    <property type="match status" value="1"/>
</dbReference>
<evidence type="ECO:0000259" key="7">
    <source>
        <dbReference type="SMART" id="SM01016"/>
    </source>
</evidence>
<evidence type="ECO:0000256" key="1">
    <source>
        <dbReference type="ARBA" id="ARBA00012837"/>
    </source>
</evidence>
<evidence type="ECO:0000256" key="5">
    <source>
        <dbReference type="ARBA" id="ARBA00049339"/>
    </source>
</evidence>
<dbReference type="NCBIfam" id="NF045898">
    <property type="entry name" value="ArgS_rel_codon"/>
    <property type="match status" value="1"/>
</dbReference>
<reference evidence="8 9" key="1">
    <citation type="submission" date="2024-10" db="EMBL/GenBank/DDBJ databases">
        <title>The Natural Products Discovery Center: Release of the First 8490 Sequenced Strains for Exploring Actinobacteria Biosynthetic Diversity.</title>
        <authorList>
            <person name="Kalkreuter E."/>
            <person name="Kautsar S.A."/>
            <person name="Yang D."/>
            <person name="Bader C.D."/>
            <person name="Teijaro C.N."/>
            <person name="Fluegel L."/>
            <person name="Davis C.M."/>
            <person name="Simpson J.R."/>
            <person name="Lauterbach L."/>
            <person name="Steele A.D."/>
            <person name="Gui C."/>
            <person name="Meng S."/>
            <person name="Li G."/>
            <person name="Viehrig K."/>
            <person name="Ye F."/>
            <person name="Su P."/>
            <person name="Kiefer A.F."/>
            <person name="Nichols A."/>
            <person name="Cepeda A.J."/>
            <person name="Yan W."/>
            <person name="Fan B."/>
            <person name="Jiang Y."/>
            <person name="Adhikari A."/>
            <person name="Zheng C.-J."/>
            <person name="Schuster L."/>
            <person name="Cowan T.M."/>
            <person name="Smanski M.J."/>
            <person name="Chevrette M.G."/>
            <person name="De Carvalho L.P.S."/>
            <person name="Shen B."/>
        </authorList>
    </citation>
    <scope>NUCLEOTIDE SEQUENCE [LARGE SCALE GENOMIC DNA]</scope>
    <source>
        <strain evidence="8 9">NPDC093086</strain>
    </source>
</reference>
<gene>
    <name evidence="8" type="primary">nrtL</name>
    <name evidence="8" type="ORF">ACIQFM_06765</name>
</gene>
<dbReference type="SMART" id="SM00836">
    <property type="entry name" value="DALR_1"/>
    <property type="match status" value="1"/>
</dbReference>
<dbReference type="RefSeq" id="WP_350890996.1">
    <property type="nucleotide sequence ID" value="NZ_JBEOTR010000012.1"/>
</dbReference>
<feature type="domain" description="DALR anticodon binding" evidence="6">
    <location>
        <begin position="256"/>
        <end position="371"/>
    </location>
</feature>
<keyword evidence="2" id="KW-0436">Ligase</keyword>
<dbReference type="InterPro" id="IPR009080">
    <property type="entry name" value="tRNAsynth_Ia_anticodon-bd"/>
</dbReference>
<evidence type="ECO:0000313" key="9">
    <source>
        <dbReference type="Proteomes" id="UP001617907"/>
    </source>
</evidence>
<dbReference type="Gene3D" id="3.30.1360.70">
    <property type="entry name" value="Arginyl tRNA synthetase N-terminal domain"/>
    <property type="match status" value="1"/>
</dbReference>
<name>A0ABW8H5R7_9ACTN</name>
<dbReference type="InterPro" id="IPR008909">
    <property type="entry name" value="DALR_anticod-bd"/>
</dbReference>
<dbReference type="Pfam" id="PF03485">
    <property type="entry name" value="Arg_tRNA_synt_N"/>
    <property type="match status" value="1"/>
</dbReference>
<dbReference type="InterPro" id="IPR036695">
    <property type="entry name" value="Arg-tRNA-synth_N_sf"/>
</dbReference>
<proteinExistence type="predicted"/>
<dbReference type="SMART" id="SM01016">
    <property type="entry name" value="Arg_tRNA_synt_N"/>
    <property type="match status" value="1"/>
</dbReference>
<evidence type="ECO:0000256" key="2">
    <source>
        <dbReference type="ARBA" id="ARBA00022598"/>
    </source>
</evidence>
<keyword evidence="4" id="KW-0067">ATP-binding</keyword>
<dbReference type="Pfam" id="PF05746">
    <property type="entry name" value="DALR_1"/>
    <property type="match status" value="1"/>
</dbReference>